<dbReference type="Pfam" id="PF04437">
    <property type="entry name" value="RINT1_TIP1"/>
    <property type="match status" value="2"/>
</dbReference>
<dbReference type="Proteomes" id="UP001150062">
    <property type="component" value="Unassembled WGS sequence"/>
</dbReference>
<gene>
    <name evidence="2" type="ORF">M0813_10671</name>
</gene>
<feature type="compositionally biased region" description="Basic and acidic residues" evidence="1">
    <location>
        <begin position="37"/>
        <end position="64"/>
    </location>
</feature>
<dbReference type="PROSITE" id="PS51386">
    <property type="entry name" value="RINT1_TIP20"/>
    <property type="match status" value="1"/>
</dbReference>
<dbReference type="PANTHER" id="PTHR13520:SF0">
    <property type="entry name" value="RAD50-INTERACTING PROTEIN 1"/>
    <property type="match status" value="1"/>
</dbReference>
<reference evidence="2" key="1">
    <citation type="submission" date="2022-08" db="EMBL/GenBank/DDBJ databases">
        <title>Novel sulfate-reducing endosymbionts in the free-living metamonad Anaeramoeba.</title>
        <authorList>
            <person name="Jerlstrom-Hultqvist J."/>
            <person name="Cepicka I."/>
            <person name="Gallot-Lavallee L."/>
            <person name="Salas-Leiva D."/>
            <person name="Curtis B.A."/>
            <person name="Zahonova K."/>
            <person name="Pipaliya S."/>
            <person name="Dacks J."/>
            <person name="Roger A.J."/>
        </authorList>
    </citation>
    <scope>NUCLEOTIDE SEQUENCE</scope>
    <source>
        <strain evidence="2">Schooner1</strain>
    </source>
</reference>
<sequence length="757" mass="89446">MIKRLNELFPTYESLNQLSQQSEELSQQILESKIKFNDKKEKEKEKEKEIEIEKEIEKEQKQETEQEPENETNIGKDKLKSTLDNLSTKIQTIKNERKELIGAINEIQEKFNNSITEIKKLEEDLQSSISLKEEDTLLKALEWLSQNISLGSKTDKIETNEKPNLGDDEILEKFNSLFVKGNIIVRCGKLDELQKLYNKYVEHKGKELHGYLKKANWPQVKFQLDQSTESIWKAFERSFLELVSVQARKHFSFDRGSKAGLINSLLAMEMVFDPLKKRFIFHFLSPEQQTSRTDKPHWVFKYVLNQLRDHARFFTQFIQALIINCGSTLLFDVHSWIASQYVKLLSKKFQILLFDKIDPQESPQLYIQAINEICKFDQQLHNEFDFPKSQPGVLSIFSTDKAQRYFEKWIRIERNIFQKQFSSFMREKSKNQNKKINNNNDDDDDENDPWAIQNEELIKQQITQKELKNKNLDFITTFNQDNIKNDKKDDLDENDDENELNKEIQKANIILDELRASRSVTQFVTLLNNGFEKIKMFKNTKQCLSFLDGIIFQLLDKYLLAIKKSLKDPRSSRLHHYCSLINSAFFVQKAMQDWGEELFFIKIKYSQVRGVSFDLQEIESKQDLLQVDGSIFDQHIENYRNQVKLMIDILIDTVFNNGHSIYQKTLRSNGQEKKVHDQISPLITIKEMIQIPEIHDLCESLINSINNISKWIVVEWISPIQERIYKLCDNQIIFKKFGKTRSIRELINYLLENEQNY</sequence>
<dbReference type="EMBL" id="JAOAOG010000341">
    <property type="protein sequence ID" value="KAJ6226665.1"/>
    <property type="molecule type" value="Genomic_DNA"/>
</dbReference>
<proteinExistence type="predicted"/>
<dbReference type="PANTHER" id="PTHR13520">
    <property type="entry name" value="RAD50-INTERACTING PROTEIN 1 RINT-1"/>
    <property type="match status" value="1"/>
</dbReference>
<organism evidence="2 3">
    <name type="scientific">Anaeramoeba flamelloides</name>
    <dbReference type="NCBI Taxonomy" id="1746091"/>
    <lineage>
        <taxon>Eukaryota</taxon>
        <taxon>Metamonada</taxon>
        <taxon>Anaeramoebidae</taxon>
        <taxon>Anaeramoeba</taxon>
    </lineage>
</organism>
<protein>
    <submittedName>
        <fullName evidence="2">Rad50-interacting protein</fullName>
    </submittedName>
</protein>
<keyword evidence="3" id="KW-1185">Reference proteome</keyword>
<dbReference type="InterPro" id="IPR007528">
    <property type="entry name" value="RINT1_Tip20"/>
</dbReference>
<name>A0ABQ8X2L4_9EUKA</name>
<accession>A0ABQ8X2L4</accession>
<feature type="region of interest" description="Disordered" evidence="1">
    <location>
        <begin position="428"/>
        <end position="449"/>
    </location>
</feature>
<comment type="caution">
    <text evidence="2">The sequence shown here is derived from an EMBL/GenBank/DDBJ whole genome shotgun (WGS) entry which is preliminary data.</text>
</comment>
<evidence type="ECO:0000313" key="2">
    <source>
        <dbReference type="EMBL" id="KAJ6226665.1"/>
    </source>
</evidence>
<evidence type="ECO:0000256" key="1">
    <source>
        <dbReference type="SAM" id="MobiDB-lite"/>
    </source>
</evidence>
<evidence type="ECO:0000313" key="3">
    <source>
        <dbReference type="Proteomes" id="UP001150062"/>
    </source>
</evidence>
<feature type="region of interest" description="Disordered" evidence="1">
    <location>
        <begin position="37"/>
        <end position="78"/>
    </location>
</feature>